<feature type="region of interest" description="Disordered" evidence="1">
    <location>
        <begin position="41"/>
        <end position="61"/>
    </location>
</feature>
<evidence type="ECO:0000256" key="1">
    <source>
        <dbReference type="SAM" id="MobiDB-lite"/>
    </source>
</evidence>
<proteinExistence type="predicted"/>
<dbReference type="Proteomes" id="UP001165121">
    <property type="component" value="Unassembled WGS sequence"/>
</dbReference>
<name>A0A9W7CZ67_9STRA</name>
<evidence type="ECO:0000313" key="3">
    <source>
        <dbReference type="Proteomes" id="UP001165121"/>
    </source>
</evidence>
<feature type="compositionally biased region" description="Basic and acidic residues" evidence="1">
    <location>
        <begin position="90"/>
        <end position="115"/>
    </location>
</feature>
<sequence length="115" mass="12555">MPIPVRESPTAERSSGELLRHAGENGKIAWVSACGSYLRRGVGGQAGNAESEEGQDDDDKDWLDRAGEMALLSDTKRQAMLPVKMLPKATRAELPGRKEGKFRAQRGEKSLRSGF</sequence>
<keyword evidence="3" id="KW-1185">Reference proteome</keyword>
<evidence type="ECO:0000313" key="2">
    <source>
        <dbReference type="EMBL" id="GMF48752.1"/>
    </source>
</evidence>
<accession>A0A9W7CZ67</accession>
<dbReference type="AlphaFoldDB" id="A0A9W7CZ67"/>
<protein>
    <submittedName>
        <fullName evidence="2">Unnamed protein product</fullName>
    </submittedName>
</protein>
<feature type="compositionally biased region" description="Acidic residues" evidence="1">
    <location>
        <begin position="50"/>
        <end position="61"/>
    </location>
</feature>
<organism evidence="2 3">
    <name type="scientific">Phytophthora fragariaefolia</name>
    <dbReference type="NCBI Taxonomy" id="1490495"/>
    <lineage>
        <taxon>Eukaryota</taxon>
        <taxon>Sar</taxon>
        <taxon>Stramenopiles</taxon>
        <taxon>Oomycota</taxon>
        <taxon>Peronosporomycetes</taxon>
        <taxon>Peronosporales</taxon>
        <taxon>Peronosporaceae</taxon>
        <taxon>Phytophthora</taxon>
    </lineage>
</organism>
<dbReference type="EMBL" id="BSXT01002401">
    <property type="protein sequence ID" value="GMF48752.1"/>
    <property type="molecule type" value="Genomic_DNA"/>
</dbReference>
<reference evidence="2" key="1">
    <citation type="submission" date="2023-04" db="EMBL/GenBank/DDBJ databases">
        <title>Phytophthora fragariaefolia NBRC 109709.</title>
        <authorList>
            <person name="Ichikawa N."/>
            <person name="Sato H."/>
            <person name="Tonouchi N."/>
        </authorList>
    </citation>
    <scope>NUCLEOTIDE SEQUENCE</scope>
    <source>
        <strain evidence="2">NBRC 109709</strain>
    </source>
</reference>
<comment type="caution">
    <text evidence="2">The sequence shown here is derived from an EMBL/GenBank/DDBJ whole genome shotgun (WGS) entry which is preliminary data.</text>
</comment>
<feature type="region of interest" description="Disordered" evidence="1">
    <location>
        <begin position="86"/>
        <end position="115"/>
    </location>
</feature>
<gene>
    <name evidence="2" type="ORF">Pfra01_001898000</name>
</gene>